<feature type="compositionally biased region" description="Basic and acidic residues" evidence="1">
    <location>
        <begin position="465"/>
        <end position="482"/>
    </location>
</feature>
<proteinExistence type="predicted"/>
<gene>
    <name evidence="2" type="ORF">HNR25_002483</name>
</gene>
<dbReference type="AlphaFoldDB" id="A0A841E7A3"/>
<keyword evidence="3" id="KW-1185">Reference proteome</keyword>
<evidence type="ECO:0000313" key="2">
    <source>
        <dbReference type="EMBL" id="MBB5998732.1"/>
    </source>
</evidence>
<accession>A0A841E7A3</accession>
<organism evidence="2 3">
    <name type="scientific">Streptomonospora salina</name>
    <dbReference type="NCBI Taxonomy" id="104205"/>
    <lineage>
        <taxon>Bacteria</taxon>
        <taxon>Bacillati</taxon>
        <taxon>Actinomycetota</taxon>
        <taxon>Actinomycetes</taxon>
        <taxon>Streptosporangiales</taxon>
        <taxon>Nocardiopsidaceae</taxon>
        <taxon>Streptomonospora</taxon>
    </lineage>
</organism>
<reference evidence="2 3" key="1">
    <citation type="submission" date="2020-08" db="EMBL/GenBank/DDBJ databases">
        <title>Sequencing the genomes of 1000 actinobacteria strains.</title>
        <authorList>
            <person name="Klenk H.-P."/>
        </authorList>
    </citation>
    <scope>NUCLEOTIDE SEQUENCE [LARGE SCALE GENOMIC DNA]</scope>
    <source>
        <strain evidence="2 3">DSM 44593</strain>
    </source>
</reference>
<dbReference type="Proteomes" id="UP000578077">
    <property type="component" value="Unassembled WGS sequence"/>
</dbReference>
<feature type="region of interest" description="Disordered" evidence="1">
    <location>
        <begin position="462"/>
        <end position="482"/>
    </location>
</feature>
<evidence type="ECO:0000313" key="3">
    <source>
        <dbReference type="Proteomes" id="UP000578077"/>
    </source>
</evidence>
<dbReference type="EMBL" id="JACHLY010000001">
    <property type="protein sequence ID" value="MBB5998732.1"/>
    <property type="molecule type" value="Genomic_DNA"/>
</dbReference>
<sequence length="482" mass="52103">MAVAIEARLLSGRYEAATQRGDRVEWPPHPARVFCALVGAARSHAEREALEWLEAQPPPQVWAPELEGDSAVTTYVVTNKKSPKGGHQNWPGRTATERTRVTGIPTDDTFALVWGEAEPPEGVVAALGEAAWRVPYLGRASNPAALRVHTAPTRRDGWAIYRPTRLDAVNAIALRVCYPGYLQALDAAFDEGRRAWEESRTLPYTRESDDDPAPEAPTAAGPFARILAFSLPGGTVRPEGIDLLRATNTLRATVLSRIGDAAAGQITGHTDPGRGHVGYIGLVDVGHANARGHLLGMGVLLPEDLDTDAAVQLRHALTGEEGVRVKMGRAGHLDLTYEPWPSTPRRLTPGYWSAGAGGACCWSSATPLMLDRYIRPSTDRAAEVARCLVTAGYPEPVRVEVGDAPLLAGAPHRMNPKTFPQNRPRRKMLHARITFPHPVRGPVAAGSLRYLGLGLFAPAPAHHHTHDDEDAQLREAAHDVGR</sequence>
<protein>
    <submittedName>
        <fullName evidence="2">CRISPR-associated protein Csb2</fullName>
    </submittedName>
</protein>
<dbReference type="InterPro" id="IPR019089">
    <property type="entry name" value="Cas_GSU0054"/>
</dbReference>
<evidence type="ECO:0000256" key="1">
    <source>
        <dbReference type="SAM" id="MobiDB-lite"/>
    </source>
</evidence>
<dbReference type="Pfam" id="PF09609">
    <property type="entry name" value="Cas_GSU0054"/>
    <property type="match status" value="1"/>
</dbReference>
<comment type="caution">
    <text evidence="2">The sequence shown here is derived from an EMBL/GenBank/DDBJ whole genome shotgun (WGS) entry which is preliminary data.</text>
</comment>
<name>A0A841E7A3_9ACTN</name>
<dbReference type="RefSeq" id="WP_184635183.1">
    <property type="nucleotide sequence ID" value="NZ_BAABKT010000041.1"/>
</dbReference>
<dbReference type="NCBIfam" id="TIGR02165">
    <property type="entry name" value="cas5_6_GSU0054"/>
    <property type="match status" value="1"/>
</dbReference>